<feature type="transmembrane region" description="Helical" evidence="1">
    <location>
        <begin position="46"/>
        <end position="67"/>
    </location>
</feature>
<keyword evidence="1" id="KW-0472">Membrane</keyword>
<evidence type="ECO:0000256" key="1">
    <source>
        <dbReference type="SAM" id="Phobius"/>
    </source>
</evidence>
<evidence type="ECO:0000313" key="2">
    <source>
        <dbReference type="EMBL" id="RIB18349.1"/>
    </source>
</evidence>
<proteinExistence type="predicted"/>
<name>A0A397VBM6_9GLOM</name>
<comment type="caution">
    <text evidence="2">The sequence shown here is derived from an EMBL/GenBank/DDBJ whole genome shotgun (WGS) entry which is preliminary data.</text>
</comment>
<keyword evidence="1" id="KW-0812">Transmembrane</keyword>
<reference evidence="2 3" key="1">
    <citation type="submission" date="2018-06" db="EMBL/GenBank/DDBJ databases">
        <title>Comparative genomics reveals the genomic features of Rhizophagus irregularis, R. cerebriforme, R. diaphanum and Gigaspora rosea, and their symbiotic lifestyle signature.</title>
        <authorList>
            <person name="Morin E."/>
            <person name="San Clemente H."/>
            <person name="Chen E.C.H."/>
            <person name="De La Providencia I."/>
            <person name="Hainaut M."/>
            <person name="Kuo A."/>
            <person name="Kohler A."/>
            <person name="Murat C."/>
            <person name="Tang N."/>
            <person name="Roy S."/>
            <person name="Loubradou J."/>
            <person name="Henrissat B."/>
            <person name="Grigoriev I.V."/>
            <person name="Corradi N."/>
            <person name="Roux C."/>
            <person name="Martin F.M."/>
        </authorList>
    </citation>
    <scope>NUCLEOTIDE SEQUENCE [LARGE SCALE GENOMIC DNA]</scope>
    <source>
        <strain evidence="2 3">DAOM 194757</strain>
    </source>
</reference>
<sequence length="89" mass="9980">MTLSSLTCITLVRTFLHVSSNAIDLVLLKLYSQKLPFGIKYNCLSFYLSGILPCSKIIFANSIILFVDSIESFLNNLYPMHDMPGAVLF</sequence>
<dbReference type="AlphaFoldDB" id="A0A397VBM6"/>
<dbReference type="Proteomes" id="UP000266673">
    <property type="component" value="Unassembled WGS sequence"/>
</dbReference>
<keyword evidence="3" id="KW-1185">Reference proteome</keyword>
<protein>
    <submittedName>
        <fullName evidence="2">Uncharacterized protein</fullName>
    </submittedName>
</protein>
<accession>A0A397VBM6</accession>
<dbReference type="EMBL" id="QKWP01000544">
    <property type="protein sequence ID" value="RIB18349.1"/>
    <property type="molecule type" value="Genomic_DNA"/>
</dbReference>
<keyword evidence="1" id="KW-1133">Transmembrane helix</keyword>
<gene>
    <name evidence="2" type="ORF">C2G38_2085886</name>
</gene>
<organism evidence="2 3">
    <name type="scientific">Gigaspora rosea</name>
    <dbReference type="NCBI Taxonomy" id="44941"/>
    <lineage>
        <taxon>Eukaryota</taxon>
        <taxon>Fungi</taxon>
        <taxon>Fungi incertae sedis</taxon>
        <taxon>Mucoromycota</taxon>
        <taxon>Glomeromycotina</taxon>
        <taxon>Glomeromycetes</taxon>
        <taxon>Diversisporales</taxon>
        <taxon>Gigasporaceae</taxon>
        <taxon>Gigaspora</taxon>
    </lineage>
</organism>
<evidence type="ECO:0000313" key="3">
    <source>
        <dbReference type="Proteomes" id="UP000266673"/>
    </source>
</evidence>